<evidence type="ECO:0000313" key="3">
    <source>
        <dbReference type="Proteomes" id="UP000321456"/>
    </source>
</evidence>
<sequence>MTYDVVILTDPRLIDPKTTSKSIDNVLLEDGLVSDALKSNGLRVARKSWDDPEFDWTTTKYALFRSTWDCFERFPEFSLWLNDVSNKTQLINSENLIGWNIDKHYMQNMADAGITIPKTLFIEKSEGISLKEAYNNAIENHNFSSKAFVLKPCFSGGARHTYKILPEEIVQHEAIFQNLIAEEAMMLQEFQQNIVEHGEISMMVFNGKFTNAVLKIAKPGDFRVQDDFGGSVQKYTPSQEEIDFAEKVVIAAPELPIYARVDIFKDNDGNWALAELEIFEPELWFRLYPEAADTLASCIKERLF</sequence>
<reference evidence="2 3" key="1">
    <citation type="submission" date="2019-08" db="EMBL/GenBank/DDBJ databases">
        <title>Professor.</title>
        <authorList>
            <person name="Park J.S."/>
        </authorList>
    </citation>
    <scope>NUCLEOTIDE SEQUENCE [LARGE SCALE GENOMIC DNA]</scope>
    <source>
        <strain evidence="2 3">176CP5-101</strain>
    </source>
</reference>
<proteinExistence type="predicted"/>
<dbReference type="SUPFAM" id="SSF56059">
    <property type="entry name" value="Glutathione synthetase ATP-binding domain-like"/>
    <property type="match status" value="1"/>
</dbReference>
<dbReference type="PANTHER" id="PTHR39217">
    <property type="match status" value="1"/>
</dbReference>
<dbReference type="PANTHER" id="PTHR39217:SF1">
    <property type="entry name" value="GLUTATHIONE SYNTHETASE"/>
    <property type="match status" value="1"/>
</dbReference>
<gene>
    <name evidence="2" type="ORF">FVB32_13615</name>
</gene>
<name>A0A5C8V2P8_9FLAO</name>
<protein>
    <recommendedName>
        <fullName evidence="1">ATP-grasp fold RimK-type domain-containing protein</fullName>
    </recommendedName>
</protein>
<evidence type="ECO:0000313" key="2">
    <source>
        <dbReference type="EMBL" id="TXN35611.1"/>
    </source>
</evidence>
<dbReference type="Gene3D" id="3.30.470.20">
    <property type="entry name" value="ATP-grasp fold, B domain"/>
    <property type="match status" value="1"/>
</dbReference>
<dbReference type="AlphaFoldDB" id="A0A5C8V2P8"/>
<dbReference type="Proteomes" id="UP000321456">
    <property type="component" value="Unassembled WGS sequence"/>
</dbReference>
<feature type="domain" description="ATP-grasp fold RimK-type" evidence="1">
    <location>
        <begin position="106"/>
        <end position="270"/>
    </location>
</feature>
<keyword evidence="3" id="KW-1185">Reference proteome</keyword>
<dbReference type="InterPro" id="IPR013651">
    <property type="entry name" value="ATP-grasp_RimK-type"/>
</dbReference>
<dbReference type="RefSeq" id="WP_147744343.1">
    <property type="nucleotide sequence ID" value="NZ_VRUR01000002.1"/>
</dbReference>
<accession>A0A5C8V2P8</accession>
<organism evidence="2 3">
    <name type="scientific">Flagellimonas hymeniacidonis</name>
    <dbReference type="NCBI Taxonomy" id="2603628"/>
    <lineage>
        <taxon>Bacteria</taxon>
        <taxon>Pseudomonadati</taxon>
        <taxon>Bacteroidota</taxon>
        <taxon>Flavobacteriia</taxon>
        <taxon>Flavobacteriales</taxon>
        <taxon>Flavobacteriaceae</taxon>
        <taxon>Flagellimonas</taxon>
    </lineage>
</organism>
<dbReference type="EMBL" id="VRUR01000002">
    <property type="protein sequence ID" value="TXN35611.1"/>
    <property type="molecule type" value="Genomic_DNA"/>
</dbReference>
<dbReference type="InterPro" id="IPR053191">
    <property type="entry name" value="DcsG_Biosynth_Enzyme"/>
</dbReference>
<comment type="caution">
    <text evidence="2">The sequence shown here is derived from an EMBL/GenBank/DDBJ whole genome shotgun (WGS) entry which is preliminary data.</text>
</comment>
<evidence type="ECO:0000259" key="1">
    <source>
        <dbReference type="Pfam" id="PF08443"/>
    </source>
</evidence>
<dbReference type="Pfam" id="PF08443">
    <property type="entry name" value="RimK"/>
    <property type="match status" value="1"/>
</dbReference>